<comment type="subcellular location">
    <subcellularLocation>
        <location evidence="1">Cell membrane</location>
        <topology evidence="1">Multi-pass membrane protein</topology>
    </subcellularLocation>
</comment>
<dbReference type="Pfam" id="PF01594">
    <property type="entry name" value="AI-2E_transport"/>
    <property type="match status" value="1"/>
</dbReference>
<dbReference type="AlphaFoldDB" id="A0A934SXL0"/>
<evidence type="ECO:0000313" key="10">
    <source>
        <dbReference type="Proteomes" id="UP000622890"/>
    </source>
</evidence>
<organism evidence="9 10">
    <name type="scientific">Noviherbaspirillum pedocola</name>
    <dbReference type="NCBI Taxonomy" id="2801341"/>
    <lineage>
        <taxon>Bacteria</taxon>
        <taxon>Pseudomonadati</taxon>
        <taxon>Pseudomonadota</taxon>
        <taxon>Betaproteobacteria</taxon>
        <taxon>Burkholderiales</taxon>
        <taxon>Oxalobacteraceae</taxon>
        <taxon>Noviherbaspirillum</taxon>
    </lineage>
</organism>
<evidence type="ECO:0000256" key="3">
    <source>
        <dbReference type="ARBA" id="ARBA00022448"/>
    </source>
</evidence>
<dbReference type="EMBL" id="JAEPBG010000009">
    <property type="protein sequence ID" value="MBK4736911.1"/>
    <property type="molecule type" value="Genomic_DNA"/>
</dbReference>
<evidence type="ECO:0000256" key="5">
    <source>
        <dbReference type="ARBA" id="ARBA00022692"/>
    </source>
</evidence>
<feature type="transmembrane region" description="Helical" evidence="8">
    <location>
        <begin position="318"/>
        <end position="336"/>
    </location>
</feature>
<evidence type="ECO:0000256" key="6">
    <source>
        <dbReference type="ARBA" id="ARBA00022989"/>
    </source>
</evidence>
<comment type="similarity">
    <text evidence="2">Belongs to the autoinducer-2 exporter (AI-2E) (TC 2.A.86) family.</text>
</comment>
<gene>
    <name evidence="9" type="ORF">JJB74_20005</name>
</gene>
<accession>A0A934SXL0</accession>
<keyword evidence="5 8" id="KW-0812">Transmembrane</keyword>
<feature type="transmembrane region" description="Helical" evidence="8">
    <location>
        <begin position="32"/>
        <end position="52"/>
    </location>
</feature>
<dbReference type="GO" id="GO:0055085">
    <property type="term" value="P:transmembrane transport"/>
    <property type="evidence" value="ECO:0007669"/>
    <property type="project" value="TreeGrafter"/>
</dbReference>
<evidence type="ECO:0000313" key="9">
    <source>
        <dbReference type="EMBL" id="MBK4736911.1"/>
    </source>
</evidence>
<comment type="caution">
    <text evidence="9">The sequence shown here is derived from an EMBL/GenBank/DDBJ whole genome shotgun (WGS) entry which is preliminary data.</text>
</comment>
<dbReference type="RefSeq" id="WP_200594803.1">
    <property type="nucleotide sequence ID" value="NZ_JAEPBG010000009.1"/>
</dbReference>
<dbReference type="InterPro" id="IPR002549">
    <property type="entry name" value="AI-2E-like"/>
</dbReference>
<evidence type="ECO:0000256" key="4">
    <source>
        <dbReference type="ARBA" id="ARBA00022475"/>
    </source>
</evidence>
<dbReference type="PANTHER" id="PTHR21716">
    <property type="entry name" value="TRANSMEMBRANE PROTEIN"/>
    <property type="match status" value="1"/>
</dbReference>
<feature type="transmembrane region" description="Helical" evidence="8">
    <location>
        <begin position="64"/>
        <end position="89"/>
    </location>
</feature>
<protein>
    <submittedName>
        <fullName evidence="9">AI-2E family transporter</fullName>
    </submittedName>
</protein>
<feature type="transmembrane region" description="Helical" evidence="8">
    <location>
        <begin position="211"/>
        <end position="234"/>
    </location>
</feature>
<proteinExistence type="inferred from homology"/>
<reference evidence="9" key="1">
    <citation type="submission" date="2021-01" db="EMBL/GenBank/DDBJ databases">
        <title>Genome sequence of strain Noviherbaspirillum sp. DKR-6.</title>
        <authorList>
            <person name="Chaudhary D.K."/>
        </authorList>
    </citation>
    <scope>NUCLEOTIDE SEQUENCE</scope>
    <source>
        <strain evidence="9">DKR-6</strain>
    </source>
</reference>
<keyword evidence="3" id="KW-0813">Transport</keyword>
<evidence type="ECO:0000256" key="2">
    <source>
        <dbReference type="ARBA" id="ARBA00009773"/>
    </source>
</evidence>
<evidence type="ECO:0000256" key="1">
    <source>
        <dbReference type="ARBA" id="ARBA00004651"/>
    </source>
</evidence>
<sequence length="368" mass="40030">MLGLDLRVARIVWTVFVIALLLFVIYSVRQTVLVVTFAIFFSYLVYPLIELAERSRPARIPRMVSVGAVFVLVLLIISIAGSLFGAQIAEEASGLSQQLPKQLDVQKMAAHVPLPEFLQPQRARMVGFINEQIHSGTSQAVPFAQKFGLGVMHAATNLIYLVLIPILSFLLIKEAPAWRRALLAWLGRRSSPKWAGIISDLDTLMAGYVRALLILSLATFVVYSIVFSLLGVPYALLLGVSAGLLEVIPFAGPLIAAGVVLVVSGFSGFAHLLWLVLFIAAYRIFQDYVLNPYLMNKGLEVSPLLVIIGLLAGDQLGGVVGIFLAVPVMAAIKVIFTRLNDTPPAQVAAGDRALERKNQELMRKTGEG</sequence>
<feature type="transmembrane region" description="Helical" evidence="8">
    <location>
        <begin position="151"/>
        <end position="172"/>
    </location>
</feature>
<name>A0A934SXL0_9BURK</name>
<keyword evidence="6 8" id="KW-1133">Transmembrane helix</keyword>
<keyword evidence="10" id="KW-1185">Reference proteome</keyword>
<evidence type="ECO:0000256" key="8">
    <source>
        <dbReference type="SAM" id="Phobius"/>
    </source>
</evidence>
<dbReference type="GO" id="GO:0005886">
    <property type="term" value="C:plasma membrane"/>
    <property type="evidence" value="ECO:0007669"/>
    <property type="project" value="UniProtKB-SubCell"/>
</dbReference>
<keyword evidence="4" id="KW-1003">Cell membrane</keyword>
<feature type="transmembrane region" description="Helical" evidence="8">
    <location>
        <begin position="254"/>
        <end position="282"/>
    </location>
</feature>
<dbReference type="Proteomes" id="UP000622890">
    <property type="component" value="Unassembled WGS sequence"/>
</dbReference>
<feature type="transmembrane region" description="Helical" evidence="8">
    <location>
        <begin position="294"/>
        <end position="312"/>
    </location>
</feature>
<keyword evidence="7 8" id="KW-0472">Membrane</keyword>
<evidence type="ECO:0000256" key="7">
    <source>
        <dbReference type="ARBA" id="ARBA00023136"/>
    </source>
</evidence>
<feature type="transmembrane region" description="Helical" evidence="8">
    <location>
        <begin position="7"/>
        <end position="26"/>
    </location>
</feature>
<dbReference type="PANTHER" id="PTHR21716:SF53">
    <property type="entry name" value="PERMEASE PERM-RELATED"/>
    <property type="match status" value="1"/>
</dbReference>